<feature type="transmembrane region" description="Helical" evidence="1">
    <location>
        <begin position="298"/>
        <end position="327"/>
    </location>
</feature>
<reference evidence="3 4" key="1">
    <citation type="submission" date="2019-07" db="EMBL/GenBank/DDBJ databases">
        <title>Allobacillus sp. nov. SKP isolated from shrimp paste of Euphausiacea.</title>
        <authorList>
            <person name="Kanchanasin P."/>
            <person name="Tanasupawat S."/>
            <person name="Shi W."/>
            <person name="Wu L."/>
            <person name="Ma J."/>
        </authorList>
    </citation>
    <scope>NUCLEOTIDE SEQUENCE [LARGE SCALE GENOMIC DNA]</scope>
    <source>
        <strain evidence="3 4">SKP4-8</strain>
    </source>
</reference>
<feature type="transmembrane region" description="Helical" evidence="1">
    <location>
        <begin position="372"/>
        <end position="395"/>
    </location>
</feature>
<protein>
    <submittedName>
        <fullName evidence="3">YjiH family protein</fullName>
    </submittedName>
</protein>
<feature type="transmembrane region" description="Helical" evidence="1">
    <location>
        <begin position="213"/>
        <end position="233"/>
    </location>
</feature>
<sequence length="427" mass="46802">MIPIPIKGETTIAVAFLADQFLKLLGDFALILVVLLISVAAILSVIVYIITLLNPNKINPNSFFGSLFRVNLFWTIVRVIAMVFVLFTYFKVGWEAVYSGATGSMILNDLLVFLIAVFLVAGLLLPLLLNFGLLEFIGALLTKVMRPVFTLPGRSTVDNLASWLGDGTIGVLLTSKQYEDGYYTKREAAVIGTTFSVVSITFTIAIVRQVDLMHMFLPLYGTVVLAGFVAAVIMPRIPPLSKFADTYLKEDQEPLDESVPENYTAITWGYKQAVDRASKAPNLINYLKIGVKNVLDMWIGVLPIVMAIGTLGVIVAEFTSFFTWIGAPFVPILELMQVPEAKAAAETLLVGFTDMFLPAIIIEGVANDMTRFIVAALSVTQLIYLSEVGGVLLASKVPVNFWHLLVIFLMRTAITLPIIVGIAHLIF</sequence>
<keyword evidence="1" id="KW-0472">Membrane</keyword>
<keyword evidence="1" id="KW-0812">Transmembrane</keyword>
<dbReference type="EMBL" id="VMHE01000014">
    <property type="protein sequence ID" value="TSJ63688.1"/>
    <property type="molecule type" value="Genomic_DNA"/>
</dbReference>
<accession>A0A556PH15</accession>
<keyword evidence="4" id="KW-1185">Reference proteome</keyword>
<dbReference type="InterPro" id="IPR011642">
    <property type="entry name" value="Gate_dom"/>
</dbReference>
<feature type="transmembrane region" description="Helical" evidence="1">
    <location>
        <begin position="188"/>
        <end position="207"/>
    </location>
</feature>
<comment type="caution">
    <text evidence="3">The sequence shown here is derived from an EMBL/GenBank/DDBJ whole genome shotgun (WGS) entry which is preliminary data.</text>
</comment>
<dbReference type="Pfam" id="PF07670">
    <property type="entry name" value="Gate"/>
    <property type="match status" value="1"/>
</dbReference>
<feature type="transmembrane region" description="Helical" evidence="1">
    <location>
        <begin position="110"/>
        <end position="137"/>
    </location>
</feature>
<name>A0A556PH15_9BACI</name>
<organism evidence="3 4">
    <name type="scientific">Allobacillus salarius</name>
    <dbReference type="NCBI Taxonomy" id="1955272"/>
    <lineage>
        <taxon>Bacteria</taxon>
        <taxon>Bacillati</taxon>
        <taxon>Bacillota</taxon>
        <taxon>Bacilli</taxon>
        <taxon>Bacillales</taxon>
        <taxon>Bacillaceae</taxon>
        <taxon>Allobacillus</taxon>
    </lineage>
</organism>
<evidence type="ECO:0000256" key="1">
    <source>
        <dbReference type="SAM" id="Phobius"/>
    </source>
</evidence>
<evidence type="ECO:0000259" key="2">
    <source>
        <dbReference type="Pfam" id="PF07670"/>
    </source>
</evidence>
<proteinExistence type="predicted"/>
<dbReference type="Proteomes" id="UP000316425">
    <property type="component" value="Unassembled WGS sequence"/>
</dbReference>
<keyword evidence="1" id="KW-1133">Transmembrane helix</keyword>
<gene>
    <name evidence="3" type="ORF">FPQ13_08655</name>
</gene>
<dbReference type="OrthoDB" id="1633380at2"/>
<feature type="transmembrane region" description="Helical" evidence="1">
    <location>
        <begin position="28"/>
        <end position="51"/>
    </location>
</feature>
<evidence type="ECO:0000313" key="3">
    <source>
        <dbReference type="EMBL" id="TSJ63688.1"/>
    </source>
</evidence>
<evidence type="ECO:0000313" key="4">
    <source>
        <dbReference type="Proteomes" id="UP000316425"/>
    </source>
</evidence>
<feature type="domain" description="Nucleoside transporter/FeoB GTPase Gate" evidence="2">
    <location>
        <begin position="114"/>
        <end position="210"/>
    </location>
</feature>
<dbReference type="AlphaFoldDB" id="A0A556PH15"/>
<feature type="transmembrane region" description="Helical" evidence="1">
    <location>
        <begin position="401"/>
        <end position="426"/>
    </location>
</feature>
<feature type="transmembrane region" description="Helical" evidence="1">
    <location>
        <begin position="347"/>
        <end position="365"/>
    </location>
</feature>
<feature type="transmembrane region" description="Helical" evidence="1">
    <location>
        <begin position="72"/>
        <end position="90"/>
    </location>
</feature>